<dbReference type="EMBL" id="JBHULR010000003">
    <property type="protein sequence ID" value="MFD2547035.1"/>
    <property type="molecule type" value="Genomic_DNA"/>
</dbReference>
<dbReference type="PANTHER" id="PTHR30023">
    <property type="entry name" value="D-ALANYL-D-ALANINE CARBOXYPEPTIDASE"/>
    <property type="match status" value="1"/>
</dbReference>
<feature type="signal peptide" evidence="3">
    <location>
        <begin position="1"/>
        <end position="19"/>
    </location>
</feature>
<feature type="chain" id="PRO_5047423482" evidence="3">
    <location>
        <begin position="20"/>
        <end position="435"/>
    </location>
</feature>
<dbReference type="PANTHER" id="PTHR30023:SF0">
    <property type="entry name" value="PENICILLIN-SENSITIVE CARBOXYPEPTIDASE A"/>
    <property type="match status" value="1"/>
</dbReference>
<protein>
    <submittedName>
        <fullName evidence="4">D-alanyl-D-alanine carboxypeptidase/D-alanyl-D-alanine-endopeptidase</fullName>
    </submittedName>
</protein>
<dbReference type="RefSeq" id="WP_380901401.1">
    <property type="nucleotide sequence ID" value="NZ_JBHUEG010000007.1"/>
</dbReference>
<evidence type="ECO:0000256" key="2">
    <source>
        <dbReference type="ARBA" id="ARBA00022801"/>
    </source>
</evidence>
<dbReference type="InterPro" id="IPR012338">
    <property type="entry name" value="Beta-lactam/transpept-like"/>
</dbReference>
<accession>A0ABW5KFJ3</accession>
<evidence type="ECO:0000313" key="4">
    <source>
        <dbReference type="EMBL" id="MFD2547035.1"/>
    </source>
</evidence>
<comment type="caution">
    <text evidence="4">The sequence shown here is derived from an EMBL/GenBank/DDBJ whole genome shotgun (WGS) entry which is preliminary data.</text>
</comment>
<keyword evidence="5" id="KW-1185">Reference proteome</keyword>
<dbReference type="Proteomes" id="UP001597545">
    <property type="component" value="Unassembled WGS sequence"/>
</dbReference>
<name>A0ABW5KFJ3_9SPHI</name>
<dbReference type="PRINTS" id="PR00922">
    <property type="entry name" value="DADACBPTASE3"/>
</dbReference>
<evidence type="ECO:0000256" key="3">
    <source>
        <dbReference type="SAM" id="SignalP"/>
    </source>
</evidence>
<sequence length="435" mass="50481">MKRLLALCATVFTISSLYAQTIDITPLRRQLETSPILAKHFFGFCLYDLDSNRFLLGINEEKYFTPASNAKIFTLHTALQSLGDSIIGLHYIERGDSLIFWGTGDPTFLHNRLDSKRVYQFLKNSDKKLFYAPSKQMEEAFYRKGWAIEDYDEYYQPELSGFPIYGNVVTFRERNGQLECSPSYFQQAVETVYNGEGKFTLTRVFDRNWFTKSANRPPRHYVNEKPFRYSEELFVQLLQDTLRKNVTRINYSKPANFKTVYSTSTKDVLREMMLPSDNFLAEQLQLMSALVRYGDFHTLRLRHEMQREFHRAFTDEITLVDGSGLSTYNKVTPRSMVEILLLIRAMIPDAAQLHRLFPTGGVDGTLKRAYALDRGEPFVWAKTGTIHAVHNQSGFLLTRSGRNLAFSFLNTNFLGSESSIRKEMVRIMTFIREHY</sequence>
<keyword evidence="4" id="KW-0645">Protease</keyword>
<dbReference type="SUPFAM" id="SSF56601">
    <property type="entry name" value="beta-lactamase/transpeptidase-like"/>
    <property type="match status" value="1"/>
</dbReference>
<evidence type="ECO:0000256" key="1">
    <source>
        <dbReference type="ARBA" id="ARBA00006096"/>
    </source>
</evidence>
<dbReference type="Gene3D" id="3.40.710.10">
    <property type="entry name" value="DD-peptidase/beta-lactamase superfamily"/>
    <property type="match status" value="2"/>
</dbReference>
<dbReference type="InterPro" id="IPR000667">
    <property type="entry name" value="Peptidase_S13"/>
</dbReference>
<evidence type="ECO:0000313" key="5">
    <source>
        <dbReference type="Proteomes" id="UP001597545"/>
    </source>
</evidence>
<organism evidence="4 5">
    <name type="scientific">Sphingobacterium suaedae</name>
    <dbReference type="NCBI Taxonomy" id="1686402"/>
    <lineage>
        <taxon>Bacteria</taxon>
        <taxon>Pseudomonadati</taxon>
        <taxon>Bacteroidota</taxon>
        <taxon>Sphingobacteriia</taxon>
        <taxon>Sphingobacteriales</taxon>
        <taxon>Sphingobacteriaceae</taxon>
        <taxon>Sphingobacterium</taxon>
    </lineage>
</organism>
<keyword evidence="2" id="KW-0378">Hydrolase</keyword>
<dbReference type="Pfam" id="PF02113">
    <property type="entry name" value="Peptidase_S13"/>
    <property type="match status" value="1"/>
</dbReference>
<keyword evidence="3" id="KW-0732">Signal</keyword>
<reference evidence="5" key="1">
    <citation type="journal article" date="2019" name="Int. J. Syst. Evol. Microbiol.">
        <title>The Global Catalogue of Microorganisms (GCM) 10K type strain sequencing project: providing services to taxonomists for standard genome sequencing and annotation.</title>
        <authorList>
            <consortium name="The Broad Institute Genomics Platform"/>
            <consortium name="The Broad Institute Genome Sequencing Center for Infectious Disease"/>
            <person name="Wu L."/>
            <person name="Ma J."/>
        </authorList>
    </citation>
    <scope>NUCLEOTIDE SEQUENCE [LARGE SCALE GENOMIC DNA]</scope>
    <source>
        <strain evidence="5">KCTC 42662</strain>
    </source>
</reference>
<gene>
    <name evidence="4" type="ORF">ACFSR5_05165</name>
</gene>
<proteinExistence type="inferred from homology"/>
<keyword evidence="4" id="KW-0121">Carboxypeptidase</keyword>
<dbReference type="GO" id="GO:0004180">
    <property type="term" value="F:carboxypeptidase activity"/>
    <property type="evidence" value="ECO:0007669"/>
    <property type="project" value="UniProtKB-KW"/>
</dbReference>
<comment type="similarity">
    <text evidence="1">Belongs to the peptidase S13 family.</text>
</comment>